<dbReference type="SUPFAM" id="SSF53300">
    <property type="entry name" value="vWA-like"/>
    <property type="match status" value="1"/>
</dbReference>
<proteinExistence type="predicted"/>
<accession>A0A2N1PLP0</accession>
<keyword evidence="1" id="KW-0175">Coiled coil</keyword>
<dbReference type="EMBL" id="PGXC01000022">
    <property type="protein sequence ID" value="PKK89239.1"/>
    <property type="molecule type" value="Genomic_DNA"/>
</dbReference>
<dbReference type="Gene3D" id="3.40.50.410">
    <property type="entry name" value="von Willebrand factor, type A domain"/>
    <property type="match status" value="1"/>
</dbReference>
<dbReference type="Proteomes" id="UP000233256">
    <property type="component" value="Unassembled WGS sequence"/>
</dbReference>
<name>A0A2N1PLP0_9BACT</name>
<dbReference type="AlphaFoldDB" id="A0A2N1PLP0"/>
<protein>
    <recommendedName>
        <fullName evidence="4">VWFA domain-containing protein</fullName>
    </recommendedName>
</protein>
<evidence type="ECO:0008006" key="4">
    <source>
        <dbReference type="Google" id="ProtNLM"/>
    </source>
</evidence>
<evidence type="ECO:0000313" key="2">
    <source>
        <dbReference type="EMBL" id="PKK89239.1"/>
    </source>
</evidence>
<gene>
    <name evidence="2" type="ORF">CVV64_15120</name>
</gene>
<evidence type="ECO:0000313" key="3">
    <source>
        <dbReference type="Proteomes" id="UP000233256"/>
    </source>
</evidence>
<feature type="coiled-coil region" evidence="1">
    <location>
        <begin position="345"/>
        <end position="386"/>
    </location>
</feature>
<evidence type="ECO:0000256" key="1">
    <source>
        <dbReference type="SAM" id="Coils"/>
    </source>
</evidence>
<comment type="caution">
    <text evidence="2">The sequence shown here is derived from an EMBL/GenBank/DDBJ whole genome shotgun (WGS) entry which is preliminary data.</text>
</comment>
<organism evidence="2 3">
    <name type="scientific">Candidatus Wallbacteria bacterium HGW-Wallbacteria-1</name>
    <dbReference type="NCBI Taxonomy" id="2013854"/>
    <lineage>
        <taxon>Bacteria</taxon>
        <taxon>Candidatus Walliibacteriota</taxon>
    </lineage>
</organism>
<dbReference type="InterPro" id="IPR036465">
    <property type="entry name" value="vWFA_dom_sf"/>
</dbReference>
<sequence length="414" mass="44853">MKLHYSDLKIETLFVTCLSVILIFLLSNLQAPALAEQMIEKAVPTAASVKPHLTDISVENPNAIEKPLVQLAILLDTSGSMDGLINQARSKIWNIVNHFATSSRGGVKPRIEVALFEYGKATLPSSEGYLKMICPLTTDLDLVSEELFKLVTNGGDEYCGWVIRSATQGLAWSPKPRDYKAIFIAGNESFAQGQVQWKESCAAAVKRGVIVNTIFCGSDNGLEASVWKEGATAADGEFSSIDQNVREVAIAAPQDQEISTLNSVLNSTYMAYGSGGAKFSKRQAAQDTMAASLAPSVLAQRVQAKASAAYSNSAWDLVDAQKEGKVSLEAMEEDSMPAELKGKTMEEKREIVDNLAQKRTEVQAKIKKLTEERERFVAEKKKNSAETGTSLDAAIIDAVTKQAAARGFSFEKGK</sequence>
<reference evidence="2 3" key="1">
    <citation type="journal article" date="2017" name="ISME J.">
        <title>Potential for microbial H2 and metal transformations associated with novel bacteria and archaea in deep terrestrial subsurface sediments.</title>
        <authorList>
            <person name="Hernsdorf A.W."/>
            <person name="Amano Y."/>
            <person name="Miyakawa K."/>
            <person name="Ise K."/>
            <person name="Suzuki Y."/>
            <person name="Anantharaman K."/>
            <person name="Probst A."/>
            <person name="Burstein D."/>
            <person name="Thomas B.C."/>
            <person name="Banfield J.F."/>
        </authorList>
    </citation>
    <scope>NUCLEOTIDE SEQUENCE [LARGE SCALE GENOMIC DNA]</scope>
    <source>
        <strain evidence="2">HGW-Wallbacteria-1</strain>
    </source>
</reference>